<dbReference type="SMART" id="SM00066">
    <property type="entry name" value="GAL4"/>
    <property type="match status" value="1"/>
</dbReference>
<dbReference type="Gene3D" id="4.10.240.10">
    <property type="entry name" value="Zn(2)-C6 fungal-type DNA-binding domain"/>
    <property type="match status" value="1"/>
</dbReference>
<dbReference type="CDD" id="cd00067">
    <property type="entry name" value="GAL4"/>
    <property type="match status" value="1"/>
</dbReference>
<keyword evidence="2" id="KW-0539">Nucleus</keyword>
<dbReference type="GO" id="GO:0005634">
    <property type="term" value="C:nucleus"/>
    <property type="evidence" value="ECO:0007669"/>
    <property type="project" value="UniProtKB-SubCell"/>
</dbReference>
<dbReference type="OrthoDB" id="5229455at2759"/>
<dbReference type="PANTHER" id="PTHR37534">
    <property type="entry name" value="TRANSCRIPTIONAL ACTIVATOR PROTEIN UGA3"/>
    <property type="match status" value="1"/>
</dbReference>
<dbReference type="InterPro" id="IPR001138">
    <property type="entry name" value="Zn2Cys6_DnaBD"/>
</dbReference>
<gene>
    <name evidence="4" type="ORF">ZYGR_0AV00140</name>
</gene>
<comment type="subcellular location">
    <subcellularLocation>
        <location evidence="1">Nucleus</location>
    </subcellularLocation>
</comment>
<dbReference type="AlphaFoldDB" id="A0A1Q3AIQ4"/>
<protein>
    <recommendedName>
        <fullName evidence="3">Zn(2)-C6 fungal-type domain-containing protein</fullName>
    </recommendedName>
</protein>
<evidence type="ECO:0000313" key="4">
    <source>
        <dbReference type="EMBL" id="GAV55383.1"/>
    </source>
</evidence>
<dbReference type="EMBL" id="BDGX01000048">
    <property type="protein sequence ID" value="GAV55383.1"/>
    <property type="molecule type" value="Genomic_DNA"/>
</dbReference>
<dbReference type="GO" id="GO:0000981">
    <property type="term" value="F:DNA-binding transcription factor activity, RNA polymerase II-specific"/>
    <property type="evidence" value="ECO:0007669"/>
    <property type="project" value="InterPro"/>
</dbReference>
<dbReference type="InterPro" id="IPR036864">
    <property type="entry name" value="Zn2-C6_fun-type_DNA-bd_sf"/>
</dbReference>
<dbReference type="GO" id="GO:0008270">
    <property type="term" value="F:zinc ion binding"/>
    <property type="evidence" value="ECO:0007669"/>
    <property type="project" value="InterPro"/>
</dbReference>
<comment type="caution">
    <text evidence="4">The sequence shown here is derived from an EMBL/GenBank/DDBJ whole genome shotgun (WGS) entry which is preliminary data.</text>
</comment>
<dbReference type="Proteomes" id="UP000187013">
    <property type="component" value="Unassembled WGS sequence"/>
</dbReference>
<proteinExistence type="predicted"/>
<organism evidence="4 5">
    <name type="scientific">Zygosaccharomyces rouxii</name>
    <dbReference type="NCBI Taxonomy" id="4956"/>
    <lineage>
        <taxon>Eukaryota</taxon>
        <taxon>Fungi</taxon>
        <taxon>Dikarya</taxon>
        <taxon>Ascomycota</taxon>
        <taxon>Saccharomycotina</taxon>
        <taxon>Saccharomycetes</taxon>
        <taxon>Saccharomycetales</taxon>
        <taxon>Saccharomycetaceae</taxon>
        <taxon>Zygosaccharomyces</taxon>
    </lineage>
</organism>
<dbReference type="InterPro" id="IPR021858">
    <property type="entry name" value="Fun_TF"/>
</dbReference>
<reference evidence="4 5" key="1">
    <citation type="submission" date="2016-08" db="EMBL/GenBank/DDBJ databases">
        <title>Draft genome sequence of allopolyploid Zygosaccharomyces rouxii.</title>
        <authorList>
            <person name="Watanabe J."/>
            <person name="Uehara K."/>
            <person name="Mogi Y."/>
            <person name="Tsukioka Y."/>
        </authorList>
    </citation>
    <scope>NUCLEOTIDE SEQUENCE [LARGE SCALE GENOMIC DNA]</scope>
    <source>
        <strain evidence="4 5">NBRC 110957</strain>
    </source>
</reference>
<feature type="domain" description="Zn(2)-C6 fungal-type" evidence="3">
    <location>
        <begin position="10"/>
        <end position="41"/>
    </location>
</feature>
<accession>A0A1Q3AIQ4</accession>
<dbReference type="PROSITE" id="PS00463">
    <property type="entry name" value="ZN2_CY6_FUNGAL_1"/>
    <property type="match status" value="1"/>
</dbReference>
<evidence type="ECO:0000313" key="5">
    <source>
        <dbReference type="Proteomes" id="UP000187013"/>
    </source>
</evidence>
<evidence type="ECO:0000259" key="3">
    <source>
        <dbReference type="PROSITE" id="PS50048"/>
    </source>
</evidence>
<name>A0A1Q3AIQ4_ZYGRO</name>
<dbReference type="PROSITE" id="PS50048">
    <property type="entry name" value="ZN2_CY6_FUNGAL_2"/>
    <property type="match status" value="1"/>
</dbReference>
<dbReference type="PANTHER" id="PTHR37534:SF43">
    <property type="entry name" value="FINGER DOMAIN PROTEIN, PUTATIVE (AFU_ORTHOLOGUE AFUA_1G01850)-RELATED"/>
    <property type="match status" value="1"/>
</dbReference>
<dbReference type="Pfam" id="PF11951">
    <property type="entry name" value="Fungal_trans_2"/>
    <property type="match status" value="1"/>
</dbReference>
<evidence type="ECO:0000256" key="1">
    <source>
        <dbReference type="ARBA" id="ARBA00004123"/>
    </source>
</evidence>
<sequence>MTKFTRSRNGCRKCKRLKIKCDEQKPRCQNCIRRNIEVCDYSKVLQWGGRPYKKSNKHHLQAAVGKTTPGPSPSPILQSGTLFHELLPKNSLSIPSNCFDIEITADGRTREDNNQLTLFPTDDTSLLSPKTPWITSSEFSQIPLSAFQLPSPLPDVLLNTPHYLELFEFYMRETAYLLVPLPRELYSNNPFCWRFGQMALACPTLLNLLLAFSANHRTMIAAQKVQLESPPLEEPWNFGFPCESLLAPFGDVGAGNTLTNELLTVTFNKLLEDLTNEKRRRSDCTLATIMMLAAFDIFFSDRRRKWRAHVNGAGRLIMERLCSTNCNMLTLQDTMEQNDLFFLTRWFSYVDIIGSLSSTSRVITTERLQAIKYKSKLTDPSVLYSRRMNLSDLEAGTGLEYTVLSYLADVSSLIKEKESKHDEPGMEQMSHEMLSQVLELDYEINTYLENSERERDQIYEKYYSQGPWENYRRYNILRITNLIFGLTGSYQLKRRVLNLPLDSKIVRDLLIRITKLVDENVPLAASSTSCLSFCLFSCGAELLNDSMAQYRPIYMQRIDALNEEGVNCAAMAKNIMEKCWKFKKNWWDILREENLDITFAI</sequence>
<evidence type="ECO:0000256" key="2">
    <source>
        <dbReference type="ARBA" id="ARBA00023242"/>
    </source>
</evidence>
<dbReference type="SUPFAM" id="SSF57701">
    <property type="entry name" value="Zn2/Cys6 DNA-binding domain"/>
    <property type="match status" value="1"/>
</dbReference>
<dbReference type="Pfam" id="PF00172">
    <property type="entry name" value="Zn_clus"/>
    <property type="match status" value="1"/>
</dbReference>
<dbReference type="GO" id="GO:0000976">
    <property type="term" value="F:transcription cis-regulatory region binding"/>
    <property type="evidence" value="ECO:0007669"/>
    <property type="project" value="TreeGrafter"/>
</dbReference>
<dbReference type="GO" id="GO:0045944">
    <property type="term" value="P:positive regulation of transcription by RNA polymerase II"/>
    <property type="evidence" value="ECO:0007669"/>
    <property type="project" value="TreeGrafter"/>
</dbReference>